<organism evidence="1 2">
    <name type="scientific">Spiromyces aspiralis</name>
    <dbReference type="NCBI Taxonomy" id="68401"/>
    <lineage>
        <taxon>Eukaryota</taxon>
        <taxon>Fungi</taxon>
        <taxon>Fungi incertae sedis</taxon>
        <taxon>Zoopagomycota</taxon>
        <taxon>Kickxellomycotina</taxon>
        <taxon>Kickxellomycetes</taxon>
        <taxon>Kickxellales</taxon>
        <taxon>Kickxellaceae</taxon>
        <taxon>Spiromyces</taxon>
    </lineage>
</organism>
<reference evidence="1" key="1">
    <citation type="submission" date="2022-06" db="EMBL/GenBank/DDBJ databases">
        <title>Phylogenomic reconstructions and comparative analyses of Kickxellomycotina fungi.</title>
        <authorList>
            <person name="Reynolds N.K."/>
            <person name="Stajich J.E."/>
            <person name="Barry K."/>
            <person name="Grigoriev I.V."/>
            <person name="Crous P."/>
            <person name="Smith M.E."/>
        </authorList>
    </citation>
    <scope>NUCLEOTIDE SEQUENCE</scope>
    <source>
        <strain evidence="1">RSA 2271</strain>
    </source>
</reference>
<keyword evidence="2" id="KW-1185">Reference proteome</keyword>
<gene>
    <name evidence="1" type="ORF">EV182_007109</name>
</gene>
<evidence type="ECO:0000313" key="1">
    <source>
        <dbReference type="EMBL" id="KAJ1672470.1"/>
    </source>
</evidence>
<protein>
    <submittedName>
        <fullName evidence="1">Uncharacterized protein</fullName>
    </submittedName>
</protein>
<name>A0ACC1H7X4_9FUNG</name>
<comment type="caution">
    <text evidence="1">The sequence shown here is derived from an EMBL/GenBank/DDBJ whole genome shotgun (WGS) entry which is preliminary data.</text>
</comment>
<proteinExistence type="predicted"/>
<dbReference type="EMBL" id="JAMZIH010008329">
    <property type="protein sequence ID" value="KAJ1672470.1"/>
    <property type="molecule type" value="Genomic_DNA"/>
</dbReference>
<evidence type="ECO:0000313" key="2">
    <source>
        <dbReference type="Proteomes" id="UP001145114"/>
    </source>
</evidence>
<dbReference type="Proteomes" id="UP001145114">
    <property type="component" value="Unassembled WGS sequence"/>
</dbReference>
<accession>A0ACC1H7X4</accession>
<feature type="non-terminal residue" evidence="1">
    <location>
        <position position="137"/>
    </location>
</feature>
<sequence>MNQTHQQQQQQQQFAATAPIPTSGSAGNKRKRASTLISSSEFQGVQPFPLPPQQQSSSSSSFAVNRTTNRLYPASLSIPSLPIPSTYSSNSAESQSLLGRAPKMPRRETPLQRPDDVPASFLDNFDLHLNCSGMMTR</sequence>